<evidence type="ECO:0000256" key="1">
    <source>
        <dbReference type="SAM" id="SignalP"/>
    </source>
</evidence>
<reference evidence="5 6" key="1">
    <citation type="submission" date="2014-07" db="EMBL/GenBank/DDBJ databases">
        <authorList>
            <person name="McCorrison J."/>
            <person name="Sanka R."/>
            <person name="Torralba M."/>
            <person name="Gillis M."/>
            <person name="Haft D.H."/>
            <person name="Methe B."/>
            <person name="Sutton G."/>
            <person name="Nelson K.E."/>
        </authorList>
    </citation>
    <scope>NUCLEOTIDE SEQUENCE [LARGE SCALE GENOMIC DNA]</scope>
    <source>
        <strain evidence="5 6">DNF00058</strain>
    </source>
</reference>
<gene>
    <name evidence="5" type="ORF">HMPREF9302_04795</name>
</gene>
<name>A0A096AYM8_9BACT</name>
<dbReference type="AlphaFoldDB" id="A0A096AYM8"/>
<organism evidence="5 6">
    <name type="scientific">Prevotella amnii DNF00058</name>
    <dbReference type="NCBI Taxonomy" id="1401066"/>
    <lineage>
        <taxon>Bacteria</taxon>
        <taxon>Pseudomonadati</taxon>
        <taxon>Bacteroidota</taxon>
        <taxon>Bacteroidia</taxon>
        <taxon>Bacteroidales</taxon>
        <taxon>Prevotellaceae</taxon>
        <taxon>Prevotella</taxon>
    </lineage>
</organism>
<dbReference type="RefSeq" id="WP_036855192.1">
    <property type="nucleotide sequence ID" value="NZ_JRNU01000016.1"/>
</dbReference>
<sequence>MLSKLIFITITLFASTQAKAQKHNTIWFDTPCSSYTKKIWLKSPNILTAGDEMQNTDPEWENRSLPIGNGSLGANIMGGIACDRFTLNEKSLWRGGPGVKGGAAYYWDQNKQSAHFLKAIRKAFLQGNTKLAAKLTQDNFNGKAAYSIATEPHFRFGNFTTMGEVTIQTGHKEQDISDYKRCLSLDSATASVSYHTNTTYYKRSYFISYPDNVMVIKYTAKGADLLNLTLTYTPSPIAQGQVVNDSTDGITYKGKLNDNNMRFTIRIKANINGGTSKVIDGKLHILKAKTVTFFLTADTDYKQNTNPSFTDPKTYIGVNPDQTTKKWIKHALQKGYNNLLNNHLADYTPLFKRVKLIINPDDKETKEALCLPTNKRLQRYRTGKADYDLETLYFQYGRYLLIASSRPGTLPANLQGLWHNNVDGPWRVDYHNNINLQMNYWHALTTNLAECAQPLNNFICMLEKPGRRTAKAYYNARGWTTSISSNIFGFTAPLIDKDMTWNLSPISGPWLSTHLWEYYDFTRNKTYLRNTAYPILKGSAQFAVDFLWHKPDGTYTAAPSTSPEHGSIDQGATFVHAVVREILTDAIAASKVLDIDKKERKQWEKVLLKLSPYRIGRYGQLMEWSEDIDDPNDNHRHVNHLFGLFPGHTISTSTTPTLARAARIVLEHRGDGATGWSMAWKICLWARLHDGDHAYKLFQNLLRNSTLDNLLDTHTPFQIDGNFGATAGIAEMLVQSQMGKTELLPALPKAWKHGYVKGLVVRGGKEIELKW</sequence>
<feature type="signal peptide" evidence="1">
    <location>
        <begin position="1"/>
        <end position="20"/>
    </location>
</feature>
<dbReference type="PIRSF" id="PIRSF007663">
    <property type="entry name" value="UCP007663"/>
    <property type="match status" value="1"/>
</dbReference>
<keyword evidence="6" id="KW-1185">Reference proteome</keyword>
<dbReference type="PANTHER" id="PTHR31084:SF19">
    <property type="entry name" value="GLYCOSYL HYDROLASE FAMILY 95 N-TERMINAL DOMAIN-CONTAINING PROTEIN"/>
    <property type="match status" value="1"/>
</dbReference>
<dbReference type="GO" id="GO:0004560">
    <property type="term" value="F:alpha-L-fucosidase activity"/>
    <property type="evidence" value="ECO:0007669"/>
    <property type="project" value="InterPro"/>
</dbReference>
<keyword evidence="1" id="KW-0732">Signal</keyword>
<dbReference type="InterPro" id="IPR027414">
    <property type="entry name" value="GH95_N_dom"/>
</dbReference>
<feature type="domain" description="Glycosyl hydrolase family 95 N-terminal" evidence="2">
    <location>
        <begin position="55"/>
        <end position="303"/>
    </location>
</feature>
<dbReference type="Pfam" id="PF14498">
    <property type="entry name" value="Glyco_hyd_65N_2"/>
    <property type="match status" value="1"/>
</dbReference>
<feature type="domain" description="Alpha fucosidase A-like C-terminal" evidence="3">
    <location>
        <begin position="735"/>
        <end position="771"/>
    </location>
</feature>
<accession>A0A096AYM8</accession>
<dbReference type="InterPro" id="IPR008928">
    <property type="entry name" value="6-hairpin_glycosidase_sf"/>
</dbReference>
<dbReference type="GO" id="GO:0005975">
    <property type="term" value="P:carbohydrate metabolic process"/>
    <property type="evidence" value="ECO:0007669"/>
    <property type="project" value="InterPro"/>
</dbReference>
<dbReference type="OrthoDB" id="9802600at2"/>
<evidence type="ECO:0000259" key="3">
    <source>
        <dbReference type="Pfam" id="PF21307"/>
    </source>
</evidence>
<comment type="caution">
    <text evidence="5">The sequence shown here is derived from an EMBL/GenBank/DDBJ whole genome shotgun (WGS) entry which is preliminary data.</text>
</comment>
<feature type="domain" description="Glycosyl hydrolase family 95 catalytic" evidence="4">
    <location>
        <begin position="336"/>
        <end position="733"/>
    </location>
</feature>
<dbReference type="InterPro" id="IPR054363">
    <property type="entry name" value="GH95_cat"/>
</dbReference>
<dbReference type="Pfam" id="PF22124">
    <property type="entry name" value="Glyco_hydro_95_cat"/>
    <property type="match status" value="1"/>
</dbReference>
<proteinExistence type="predicted"/>
<dbReference type="EMBL" id="JRNU01000016">
    <property type="protein sequence ID" value="KGF52183.1"/>
    <property type="molecule type" value="Genomic_DNA"/>
</dbReference>
<dbReference type="FunFam" id="1.50.10.10:FF:000028">
    <property type="entry name" value="Alpha-L-fucosidase 2"/>
    <property type="match status" value="1"/>
</dbReference>
<dbReference type="InterPro" id="IPR016518">
    <property type="entry name" value="Alpha-L-fucosidase"/>
</dbReference>
<dbReference type="Pfam" id="PF21307">
    <property type="entry name" value="Glyco_hydro_95_C"/>
    <property type="match status" value="1"/>
</dbReference>
<dbReference type="SUPFAM" id="SSF48208">
    <property type="entry name" value="Six-hairpin glycosidases"/>
    <property type="match status" value="1"/>
</dbReference>
<evidence type="ECO:0000259" key="4">
    <source>
        <dbReference type="Pfam" id="PF22124"/>
    </source>
</evidence>
<evidence type="ECO:0000259" key="2">
    <source>
        <dbReference type="Pfam" id="PF14498"/>
    </source>
</evidence>
<feature type="chain" id="PRO_5001917513" evidence="1">
    <location>
        <begin position="21"/>
        <end position="771"/>
    </location>
</feature>
<dbReference type="Proteomes" id="UP000029614">
    <property type="component" value="Unassembled WGS sequence"/>
</dbReference>
<evidence type="ECO:0000313" key="5">
    <source>
        <dbReference type="EMBL" id="KGF52183.1"/>
    </source>
</evidence>
<dbReference type="InterPro" id="IPR049053">
    <property type="entry name" value="AFCA-like_C"/>
</dbReference>
<dbReference type="Gene3D" id="1.50.10.10">
    <property type="match status" value="1"/>
</dbReference>
<dbReference type="InterPro" id="IPR012341">
    <property type="entry name" value="6hp_glycosidase-like_sf"/>
</dbReference>
<evidence type="ECO:0000313" key="6">
    <source>
        <dbReference type="Proteomes" id="UP000029614"/>
    </source>
</evidence>
<protein>
    <submittedName>
        <fullName evidence="5">Glycoside hydrolase family 95</fullName>
    </submittedName>
</protein>
<keyword evidence="5" id="KW-0378">Hydrolase</keyword>
<dbReference type="PANTHER" id="PTHR31084">
    <property type="entry name" value="ALPHA-L-FUCOSIDASE 2"/>
    <property type="match status" value="1"/>
</dbReference>